<keyword evidence="5" id="KW-0833">Ubl conjugation pathway</keyword>
<keyword evidence="4" id="KW-0645">Protease</keyword>
<comment type="similarity">
    <text evidence="2">Belongs to the peptidase C19 family.</text>
</comment>
<feature type="domain" description="USP" evidence="9">
    <location>
        <begin position="341"/>
        <end position="1179"/>
    </location>
</feature>
<feature type="domain" description="DUSP" evidence="10">
    <location>
        <begin position="4"/>
        <end position="121"/>
    </location>
</feature>
<dbReference type="Proteomes" id="UP000235388">
    <property type="component" value="Unassembled WGS sequence"/>
</dbReference>
<dbReference type="InterPro" id="IPR035927">
    <property type="entry name" value="DUSP-like_sf"/>
</dbReference>
<evidence type="ECO:0000256" key="7">
    <source>
        <dbReference type="ARBA" id="ARBA00022807"/>
    </source>
</evidence>
<feature type="region of interest" description="Disordered" evidence="8">
    <location>
        <begin position="1022"/>
        <end position="1041"/>
    </location>
</feature>
<evidence type="ECO:0000313" key="14">
    <source>
        <dbReference type="Proteomes" id="UP000235392"/>
    </source>
</evidence>
<accession>A0A2N5VFI9</accession>
<keyword evidence="6" id="KW-0378">Hydrolase</keyword>
<name>A0A2N5VFI9_9BASI</name>
<feature type="region of interest" description="Disordered" evidence="8">
    <location>
        <begin position="1048"/>
        <end position="1116"/>
    </location>
</feature>
<dbReference type="EC" id="3.4.19.12" evidence="3"/>
<dbReference type="InterPro" id="IPR001394">
    <property type="entry name" value="Peptidase_C19_UCH"/>
</dbReference>
<feature type="region of interest" description="Disordered" evidence="8">
    <location>
        <begin position="742"/>
        <end position="768"/>
    </location>
</feature>
<dbReference type="PROSITE" id="PS51283">
    <property type="entry name" value="DUSP"/>
    <property type="match status" value="1"/>
</dbReference>
<evidence type="ECO:0000259" key="10">
    <source>
        <dbReference type="PROSITE" id="PS51283"/>
    </source>
</evidence>
<protein>
    <recommendedName>
        <fullName evidence="3">ubiquitinyl hydrolase 1</fullName>
        <ecNumber evidence="3">3.4.19.12</ecNumber>
    </recommendedName>
</protein>
<dbReference type="InterPro" id="IPR038765">
    <property type="entry name" value="Papain-like_cys_pep_sf"/>
</dbReference>
<feature type="compositionally biased region" description="Low complexity" evidence="8">
    <location>
        <begin position="1048"/>
        <end position="1061"/>
    </location>
</feature>
<evidence type="ECO:0000259" key="9">
    <source>
        <dbReference type="PROSITE" id="PS50235"/>
    </source>
</evidence>
<comment type="caution">
    <text evidence="12">The sequence shown here is derived from an EMBL/GenBank/DDBJ whole genome shotgun (WGS) entry which is preliminary data.</text>
</comment>
<evidence type="ECO:0000256" key="5">
    <source>
        <dbReference type="ARBA" id="ARBA00022786"/>
    </source>
</evidence>
<sequence>MERPTRQEQADLYAASRATRMAIAQTWHLIHQQWFTAWAIACGVIMPGQEEPSAGESPPAAETPVELPPIDNAELLDENNQLRFGISIGIDCEIVPDHFWDLLVKWYGLKHPAHAIPRTVIAPSGPSSESVEFYPPSFIFHLVLNKDQLAQYDQAEVNIMNTLPQLAIQKNFSIAHSLQHLKNELTHHLLPSGLITRSFKLWSIHSPPTSADQLILTPHEFSALDTQLINPASGDSADLNEALLTEPVNRIAIEQQHPSGNWLIIEPTTNPVPPSTPPQDADSTGPVFGGQDWLDRMERMNQANSLDPKFSLSTPVQPDLNLISFGASQASLKPRGIRGLVGLSNLGNTCFMNSALQCMSNCPELKTYFLSRVYISELNRTNPLGMGGKVAETFGQLIERMWSSEYEVSAKKINGCSSSSNGLSSYTSSSSYQSISPREFKSIVGRFNSLFLGYGQQDSQELLTFLLDALHEDLNRVKVKPFDEIPDYDDENSADDPLQEAEKILNLAKTCWNLYRRRNDSVIVDLFQGQYKSTLICPDCNKVAIKFDEIMYLTLQLPINKKFKGTIYFVPLDLSKPRIKVVYQMNKDSTIRQLKQHIGQILSVDPNRMAAVEDWSGKPWKIWQDTDSLEGIMERDVINVFETPLPFAALKSGVYYTNGEEAADLLIPVVSYRVAERSSHLANSSSSSMHKPAHMGFGVFFVARISGKDRMSSRGVYDAIAREYSRYTTQADDLFEPCEQLEEEQDVEMKDPGADSDPPPAAPPQPERHAVPNLFKISVPRVPCPTVFPISSSMGNATIDLEERVKLSLSKAAAAEVPTVNVSQNGAVFETNENEDLYEDKTGKETTDTDQPPPSSSTPPTGPVVFEGDYFECEWTPSAMGHFFGLDKSLPNSKNWIEPPVIEDPELVASRVAEQTKKAGELTIEECFKDFSKPEKLGEEDKWYCPRCKNHVQATKQMQIWKVPDILVVHFKRFSSARTSYGRSSKVDNFVDFPIEGLDLSQEVEGIRVMRELKKRKRQLETLSASDPLPQHPPLPRPPQILIDALEPSSSASSEYQDQSLINPDGKQDSDAIQEDQNDELQQDPPQPADQKEREGGEGQDQNEGQEQGEEDEEEESLIYDLFAVDNHFGGLGGGHYTAFAKNEEDGKWHNYDDSHVTEVSSPEKVKSAAAYLLFYRRRTSRKLGLKTHGIVSSAMQSRDISVSPSVAASSEAAGSASGRAAGPGTGTARAWKGAGASSGGGSSSGSSTSARRVAPGGSDDDDDDELAASSVAAVGPDAPSPRSDVFEPPSLPASSPASSSSDDDQLVPNCHPSTPPAFPLPASHFDPDAISFPAPSPPPPPPPPPPYRPPSS</sequence>
<dbReference type="GO" id="GO:0004843">
    <property type="term" value="F:cysteine-type deubiquitinase activity"/>
    <property type="evidence" value="ECO:0007669"/>
    <property type="project" value="UniProtKB-EC"/>
</dbReference>
<dbReference type="Gene3D" id="3.30.2230.10">
    <property type="entry name" value="DUSP-like"/>
    <property type="match status" value="1"/>
</dbReference>
<feature type="compositionally biased region" description="Acidic residues" evidence="8">
    <location>
        <begin position="1107"/>
        <end position="1116"/>
    </location>
</feature>
<dbReference type="Proteomes" id="UP000235392">
    <property type="component" value="Unassembled WGS sequence"/>
</dbReference>
<feature type="compositionally biased region" description="Pro residues" evidence="8">
    <location>
        <begin position="1335"/>
        <end position="1353"/>
    </location>
</feature>
<dbReference type="PANTHER" id="PTHR21646:SF24">
    <property type="entry name" value="UBIQUITIN CARBOXYL-TERMINAL HYDROLASE"/>
    <property type="match status" value="1"/>
</dbReference>
<dbReference type="STRING" id="200324.A0A2N5VFI9"/>
<feature type="compositionally biased region" description="Pro residues" evidence="8">
    <location>
        <begin position="1030"/>
        <end position="1039"/>
    </location>
</feature>
<dbReference type="EMBL" id="PGCJ01000903">
    <property type="protein sequence ID" value="PLW15156.1"/>
    <property type="molecule type" value="Genomic_DNA"/>
</dbReference>
<feature type="region of interest" description="Disordered" evidence="8">
    <location>
        <begin position="825"/>
        <end position="863"/>
    </location>
</feature>
<proteinExistence type="inferred from homology"/>
<evidence type="ECO:0000313" key="11">
    <source>
        <dbReference type="EMBL" id="PLW15156.1"/>
    </source>
</evidence>
<evidence type="ECO:0000256" key="2">
    <source>
        <dbReference type="ARBA" id="ARBA00009085"/>
    </source>
</evidence>
<evidence type="ECO:0000256" key="4">
    <source>
        <dbReference type="ARBA" id="ARBA00022670"/>
    </source>
</evidence>
<evidence type="ECO:0000256" key="3">
    <source>
        <dbReference type="ARBA" id="ARBA00012759"/>
    </source>
</evidence>
<dbReference type="OrthoDB" id="292964at2759"/>
<evidence type="ECO:0000256" key="6">
    <source>
        <dbReference type="ARBA" id="ARBA00022801"/>
    </source>
</evidence>
<reference evidence="13 14" key="1">
    <citation type="submission" date="2017-11" db="EMBL/GenBank/DDBJ databases">
        <title>De novo assembly and phasing of dikaryotic genomes from two isolates of Puccinia coronata f. sp. avenae, the causal agent of oat crown rust.</title>
        <authorList>
            <person name="Miller M.E."/>
            <person name="Zhang Y."/>
            <person name="Omidvar V."/>
            <person name="Sperschneider J."/>
            <person name="Schwessinger B."/>
            <person name="Raley C."/>
            <person name="Palmer J.M."/>
            <person name="Garnica D."/>
            <person name="Upadhyaya N."/>
            <person name="Rathjen J."/>
            <person name="Taylor J.M."/>
            <person name="Park R.F."/>
            <person name="Dodds P.N."/>
            <person name="Hirsch C.D."/>
            <person name="Kianian S.F."/>
            <person name="Figueroa M."/>
        </authorList>
    </citation>
    <scope>NUCLEOTIDE SEQUENCE [LARGE SCALE GENOMIC DNA]</scope>
    <source>
        <strain evidence="11">12NC29</strain>
        <strain evidence="12">12SD80</strain>
    </source>
</reference>
<evidence type="ECO:0000313" key="12">
    <source>
        <dbReference type="EMBL" id="PLW48763.1"/>
    </source>
</evidence>
<dbReference type="PROSITE" id="PS00972">
    <property type="entry name" value="USP_1"/>
    <property type="match status" value="1"/>
</dbReference>
<feature type="compositionally biased region" description="Acidic residues" evidence="8">
    <location>
        <begin position="1072"/>
        <end position="1082"/>
    </location>
</feature>
<keyword evidence="7" id="KW-0788">Thiol protease</keyword>
<feature type="region of interest" description="Disordered" evidence="8">
    <location>
        <begin position="1195"/>
        <end position="1353"/>
    </location>
</feature>
<dbReference type="EMBL" id="PGCI01000021">
    <property type="protein sequence ID" value="PLW48763.1"/>
    <property type="molecule type" value="Genomic_DNA"/>
</dbReference>
<dbReference type="InterPro" id="IPR006615">
    <property type="entry name" value="Pept_C19_DUSP"/>
</dbReference>
<organism evidence="12 14">
    <name type="scientific">Puccinia coronata f. sp. avenae</name>
    <dbReference type="NCBI Taxonomy" id="200324"/>
    <lineage>
        <taxon>Eukaryota</taxon>
        <taxon>Fungi</taxon>
        <taxon>Dikarya</taxon>
        <taxon>Basidiomycota</taxon>
        <taxon>Pucciniomycotina</taxon>
        <taxon>Pucciniomycetes</taxon>
        <taxon>Pucciniales</taxon>
        <taxon>Pucciniaceae</taxon>
        <taxon>Puccinia</taxon>
    </lineage>
</organism>
<evidence type="ECO:0000256" key="8">
    <source>
        <dbReference type="SAM" id="MobiDB-lite"/>
    </source>
</evidence>
<dbReference type="Pfam" id="PF06337">
    <property type="entry name" value="DUSP"/>
    <property type="match status" value="1"/>
</dbReference>
<dbReference type="SUPFAM" id="SSF143791">
    <property type="entry name" value="DUSP-like"/>
    <property type="match status" value="1"/>
</dbReference>
<feature type="compositionally biased region" description="Low complexity" evidence="8">
    <location>
        <begin position="1202"/>
        <end position="1236"/>
    </location>
</feature>
<feature type="compositionally biased region" description="Pro residues" evidence="8">
    <location>
        <begin position="851"/>
        <end position="862"/>
    </location>
</feature>
<dbReference type="GO" id="GO:0006508">
    <property type="term" value="P:proteolysis"/>
    <property type="evidence" value="ECO:0007669"/>
    <property type="project" value="UniProtKB-KW"/>
</dbReference>
<comment type="catalytic activity">
    <reaction evidence="1">
        <text>Thiol-dependent hydrolysis of ester, thioester, amide, peptide and isopeptide bonds formed by the C-terminal Gly of ubiquitin (a 76-residue protein attached to proteins as an intracellular targeting signal).</text>
        <dbReference type="EC" id="3.4.19.12"/>
    </reaction>
</comment>
<dbReference type="Pfam" id="PF00443">
    <property type="entry name" value="UCH"/>
    <property type="match status" value="1"/>
</dbReference>
<dbReference type="SMART" id="SM00695">
    <property type="entry name" value="DUSP"/>
    <property type="match status" value="1"/>
</dbReference>
<dbReference type="PROSITE" id="PS50235">
    <property type="entry name" value="USP_3"/>
    <property type="match status" value="1"/>
</dbReference>
<dbReference type="GO" id="GO:0016579">
    <property type="term" value="P:protein deubiquitination"/>
    <property type="evidence" value="ECO:0007669"/>
    <property type="project" value="InterPro"/>
</dbReference>
<evidence type="ECO:0000313" key="13">
    <source>
        <dbReference type="Proteomes" id="UP000235388"/>
    </source>
</evidence>
<dbReference type="Gene3D" id="3.90.70.10">
    <property type="entry name" value="Cysteine proteinases"/>
    <property type="match status" value="2"/>
</dbReference>
<evidence type="ECO:0000256" key="1">
    <source>
        <dbReference type="ARBA" id="ARBA00000707"/>
    </source>
</evidence>
<dbReference type="PANTHER" id="PTHR21646">
    <property type="entry name" value="UBIQUITIN CARBOXYL-TERMINAL HYDROLASE"/>
    <property type="match status" value="1"/>
</dbReference>
<keyword evidence="13" id="KW-1185">Reference proteome</keyword>
<dbReference type="InterPro" id="IPR018200">
    <property type="entry name" value="USP_CS"/>
</dbReference>
<dbReference type="InterPro" id="IPR028889">
    <property type="entry name" value="USP"/>
</dbReference>
<dbReference type="InterPro" id="IPR050185">
    <property type="entry name" value="Ub_carboxyl-term_hydrolase"/>
</dbReference>
<gene>
    <name evidence="11" type="ORF">PCANC_15922</name>
    <name evidence="12" type="ORF">PCASD_03150</name>
</gene>
<dbReference type="PROSITE" id="PS00973">
    <property type="entry name" value="USP_2"/>
    <property type="match status" value="1"/>
</dbReference>
<dbReference type="SUPFAM" id="SSF54001">
    <property type="entry name" value="Cysteine proteinases"/>
    <property type="match status" value="1"/>
</dbReference>